<feature type="signal peptide" evidence="3">
    <location>
        <begin position="1"/>
        <end position="29"/>
    </location>
</feature>
<evidence type="ECO:0000256" key="2">
    <source>
        <dbReference type="SAM" id="Phobius"/>
    </source>
</evidence>
<dbReference type="Gene3D" id="3.30.300.50">
    <property type="match status" value="1"/>
</dbReference>
<dbReference type="Gene3D" id="2.40.10.10">
    <property type="entry name" value="Trypsin-like serine proteases"/>
    <property type="match status" value="1"/>
</dbReference>
<keyword evidence="2" id="KW-0472">Membrane</keyword>
<dbReference type="InterPro" id="IPR043504">
    <property type="entry name" value="Peptidase_S1_PA_chymotrypsin"/>
</dbReference>
<keyword evidence="2" id="KW-1133">Transmembrane helix</keyword>
<feature type="compositionally biased region" description="Low complexity" evidence="1">
    <location>
        <begin position="181"/>
        <end position="193"/>
    </location>
</feature>
<feature type="transmembrane region" description="Helical" evidence="2">
    <location>
        <begin position="781"/>
        <end position="800"/>
    </location>
</feature>
<reference evidence="5 6" key="1">
    <citation type="submission" date="2020-02" db="EMBL/GenBank/DDBJ databases">
        <authorList>
            <person name="Li X.-J."/>
            <person name="Han X.-M."/>
        </authorList>
    </citation>
    <scope>NUCLEOTIDE SEQUENCE [LARGE SCALE GENOMIC DNA]</scope>
    <source>
        <strain evidence="5 6">CCTCC AB 2017055</strain>
    </source>
</reference>
<sequence length="810" mass="82776">MSGVAVSRCMLAVCVSVAGAPLAAATVNAAEEVAQAPEADVTMAEFEPDDFADQAAELPGGLMEAIERDLDTTAERYLAQAATAHVADDVIDSLGDLVVAAWLDHQTLHVVVESRSDQAAVAATGARVHVGDALTDAQRAAHEQGRVAYIDRTESRVVPVESELISAVRRGSDLDGRRGEAGSSGETGESELSGGYGYWTRDEETAYDCTAGFTGVTDDGDTLTATAGRCTQGESGPLDGPVALRGFPLAGDPDSDEEDSEEDEEGLLPDDLLDLTSDEDDEGHEAGEDEHDEDTAPGPLGRFLTDTAHVGDGADAALLDVTSSAWDLQPTVSAGAPRDGDQAAMPVYDSIKPIAGAPVCAAGASSGWTCGRVLDAGSDIPVGGSDRVNGFLIDACVLPGDGGGPIMTGHYAVGIGSGTTWNGTDCTDGGAENGLDVAAGFAVSGGEQSLQSLYGDDWRLAVHVGAPTVTAPTDDDVTGRHPTIRGRADAAPGSTVVVTIGGSDPVEAEVGADGRWRAAVRDPLAPGRHSYSATITHTPAGAEEPLISDTVNGSFTVAEVASLVVLTPSAGEQTSNAKPRFAGTGDPGAQITLTFDDQKVSTEVNDDGTWSVEPPDGIRAGRFDATVTQDVAGTIDNVEVEDVGITPGAPLVSAPEEDIDDGYVVTGTGIPGSTVALRIEPEAGDDAAVTETEPATDGHDSGEAELAPADYLAQTDDTGSWQADIGDLPPGTYSITAVQAVDDLTSPRSAATTLEIAHPSRQGMRAAPDDDLVDTGSGSTLMLLTGLTLAVLGGGALLWTRSRRAPLTRS</sequence>
<feature type="region of interest" description="Disordered" evidence="1">
    <location>
        <begin position="171"/>
        <end position="197"/>
    </location>
</feature>
<dbReference type="EMBL" id="JAAGOA010000015">
    <property type="protein sequence ID" value="NEE02525.1"/>
    <property type="molecule type" value="Genomic_DNA"/>
</dbReference>
<accession>A0A6L9SAY6</accession>
<keyword evidence="2" id="KW-0812">Transmembrane</keyword>
<feature type="domain" description="Bacterial Ig-like" evidence="4">
    <location>
        <begin position="572"/>
        <end position="639"/>
    </location>
</feature>
<dbReference type="InterPro" id="IPR035070">
    <property type="entry name" value="Streptogrisin_prodomain"/>
</dbReference>
<dbReference type="SUPFAM" id="SSF50494">
    <property type="entry name" value="Trypsin-like serine proteases"/>
    <property type="match status" value="1"/>
</dbReference>
<dbReference type="RefSeq" id="WP_163741165.1">
    <property type="nucleotide sequence ID" value="NZ_JAAGOA010000015.1"/>
</dbReference>
<dbReference type="InterPro" id="IPR009003">
    <property type="entry name" value="Peptidase_S1_PA"/>
</dbReference>
<organism evidence="5 6">
    <name type="scientific">Phytoactinopolyspora halotolerans</name>
    <dbReference type="NCBI Taxonomy" id="1981512"/>
    <lineage>
        <taxon>Bacteria</taxon>
        <taxon>Bacillati</taxon>
        <taxon>Actinomycetota</taxon>
        <taxon>Actinomycetes</taxon>
        <taxon>Jiangellales</taxon>
        <taxon>Jiangellaceae</taxon>
        <taxon>Phytoactinopolyspora</taxon>
    </lineage>
</organism>
<dbReference type="GO" id="GO:0005975">
    <property type="term" value="P:carbohydrate metabolic process"/>
    <property type="evidence" value="ECO:0007669"/>
    <property type="project" value="UniProtKB-ARBA"/>
</dbReference>
<dbReference type="InterPro" id="IPR013783">
    <property type="entry name" value="Ig-like_fold"/>
</dbReference>
<evidence type="ECO:0000256" key="3">
    <source>
        <dbReference type="SAM" id="SignalP"/>
    </source>
</evidence>
<gene>
    <name evidence="5" type="ORF">G1H10_20360</name>
</gene>
<keyword evidence="3" id="KW-0732">Signal</keyword>
<name>A0A6L9SAY6_9ACTN</name>
<feature type="region of interest" description="Disordered" evidence="1">
    <location>
        <begin position="227"/>
        <end position="307"/>
    </location>
</feature>
<feature type="compositionally biased region" description="Basic and acidic residues" evidence="1">
    <location>
        <begin position="171"/>
        <end position="180"/>
    </location>
</feature>
<keyword evidence="6" id="KW-1185">Reference proteome</keyword>
<dbReference type="CDD" id="cd21112">
    <property type="entry name" value="alphaLP-like"/>
    <property type="match status" value="1"/>
</dbReference>
<dbReference type="NCBIfam" id="NF033510">
    <property type="entry name" value="Ca_tandemer"/>
    <property type="match status" value="2"/>
</dbReference>
<dbReference type="InterPro" id="IPR044016">
    <property type="entry name" value="Big_13"/>
</dbReference>
<feature type="chain" id="PRO_5026876979" description="Bacterial Ig-like domain-containing protein" evidence="3">
    <location>
        <begin position="30"/>
        <end position="810"/>
    </location>
</feature>
<dbReference type="Proteomes" id="UP000475214">
    <property type="component" value="Unassembled WGS sequence"/>
</dbReference>
<evidence type="ECO:0000256" key="1">
    <source>
        <dbReference type="SAM" id="MobiDB-lite"/>
    </source>
</evidence>
<comment type="caution">
    <text evidence="5">The sequence shown here is derived from an EMBL/GenBank/DDBJ whole genome shotgun (WGS) entry which is preliminary data.</text>
</comment>
<evidence type="ECO:0000313" key="5">
    <source>
        <dbReference type="EMBL" id="NEE02525.1"/>
    </source>
</evidence>
<feature type="compositionally biased region" description="Acidic residues" evidence="1">
    <location>
        <begin position="253"/>
        <end position="295"/>
    </location>
</feature>
<protein>
    <recommendedName>
        <fullName evidence="4">Bacterial Ig-like domain-containing protein</fullName>
    </recommendedName>
</protein>
<proteinExistence type="predicted"/>
<evidence type="ECO:0000259" key="4">
    <source>
        <dbReference type="Pfam" id="PF19077"/>
    </source>
</evidence>
<dbReference type="AlphaFoldDB" id="A0A6L9SAY6"/>
<evidence type="ECO:0000313" key="6">
    <source>
        <dbReference type="Proteomes" id="UP000475214"/>
    </source>
</evidence>
<dbReference type="Gene3D" id="2.60.40.10">
    <property type="entry name" value="Immunoglobulins"/>
    <property type="match status" value="2"/>
</dbReference>
<dbReference type="Pfam" id="PF19077">
    <property type="entry name" value="Big_13"/>
    <property type="match status" value="1"/>
</dbReference>